<gene>
    <name evidence="15" type="primary">nrfF</name>
    <name evidence="14" type="ORF">EDC16_1096</name>
    <name evidence="15" type="ORF">FHQ21_05800</name>
</gene>
<keyword evidence="8 10" id="KW-0802">TPR repeat</keyword>
<keyword evidence="7" id="KW-0574">Periplasm</keyword>
<keyword evidence="11" id="KW-0472">Membrane</keyword>
<evidence type="ECO:0000313" key="17">
    <source>
        <dbReference type="Proteomes" id="UP000305526"/>
    </source>
</evidence>
<keyword evidence="17" id="KW-1185">Reference proteome</keyword>
<evidence type="ECO:0000256" key="6">
    <source>
        <dbReference type="ARBA" id="ARBA00022737"/>
    </source>
</evidence>
<keyword evidence="11" id="KW-0812">Transmembrane</keyword>
<evidence type="ECO:0000256" key="7">
    <source>
        <dbReference type="ARBA" id="ARBA00022764"/>
    </source>
</evidence>
<dbReference type="PANTHER" id="PTHR47870">
    <property type="entry name" value="CYTOCHROME C-TYPE BIOGENESIS PROTEIN CCMH"/>
    <property type="match status" value="1"/>
</dbReference>
<evidence type="ECO:0000256" key="4">
    <source>
        <dbReference type="ARBA" id="ARBA00022723"/>
    </source>
</evidence>
<keyword evidence="15" id="KW-0456">Lyase</keyword>
<feature type="domain" description="Cytochrome c-type biogenesis protein H TPR" evidence="13">
    <location>
        <begin position="208"/>
        <end position="329"/>
    </location>
</feature>
<evidence type="ECO:0000313" key="15">
    <source>
        <dbReference type="EMBL" id="TNG92155.1"/>
    </source>
</evidence>
<dbReference type="RefSeq" id="WP_132967606.1">
    <property type="nucleotide sequence ID" value="NZ_LEKL01000083.1"/>
</dbReference>
<feature type="chain" id="PRO_5021036906" description="Formate-dependent nitrite reductase complex subunit" evidence="11">
    <location>
        <begin position="24"/>
        <end position="351"/>
    </location>
</feature>
<feature type="repeat" description="TPR" evidence="10">
    <location>
        <begin position="226"/>
        <end position="259"/>
    </location>
</feature>
<dbReference type="FunFam" id="1.10.8.640:FF:000001">
    <property type="entry name" value="Cytochrome c-type biogenesis protein"/>
    <property type="match status" value="1"/>
</dbReference>
<evidence type="ECO:0000259" key="12">
    <source>
        <dbReference type="Pfam" id="PF03918"/>
    </source>
</evidence>
<keyword evidence="4 11" id="KW-0479">Metal-binding</keyword>
<dbReference type="GO" id="GO:0005886">
    <property type="term" value="C:plasma membrane"/>
    <property type="evidence" value="ECO:0007669"/>
    <property type="project" value="TreeGrafter"/>
</dbReference>
<dbReference type="PROSITE" id="PS50005">
    <property type="entry name" value="TPR"/>
    <property type="match status" value="1"/>
</dbReference>
<reference evidence="14 16" key="1">
    <citation type="submission" date="2019-03" db="EMBL/GenBank/DDBJ databases">
        <title>Genomic Encyclopedia of Type Strains, Phase IV (KMG-IV): sequencing the most valuable type-strain genomes for metagenomic binning, comparative biology and taxonomic classification.</title>
        <authorList>
            <person name="Goeker M."/>
        </authorList>
    </citation>
    <scope>NUCLEOTIDE SEQUENCE [LARGE SCALE GENOMIC DNA]</scope>
    <source>
        <strain evidence="14 16">DSM 28140</strain>
    </source>
</reference>
<feature type="transmembrane region" description="Helical" evidence="11">
    <location>
        <begin position="163"/>
        <end position="183"/>
    </location>
</feature>
<keyword evidence="5 11" id="KW-0732">Signal</keyword>
<dbReference type="SUPFAM" id="SSF48452">
    <property type="entry name" value="TPR-like"/>
    <property type="match status" value="1"/>
</dbReference>
<dbReference type="GO" id="GO:0046872">
    <property type="term" value="F:metal ion binding"/>
    <property type="evidence" value="ECO:0007669"/>
    <property type="project" value="UniProtKB-KW"/>
</dbReference>
<evidence type="ECO:0000256" key="5">
    <source>
        <dbReference type="ARBA" id="ARBA00022729"/>
    </source>
</evidence>
<evidence type="ECO:0000313" key="14">
    <source>
        <dbReference type="EMBL" id="TCV85228.1"/>
    </source>
</evidence>
<name>A0A4R3Y3A9_9PAST</name>
<dbReference type="EMBL" id="SMCP01000009">
    <property type="protein sequence ID" value="TCV85228.1"/>
    <property type="molecule type" value="Genomic_DNA"/>
</dbReference>
<dbReference type="InterPro" id="IPR005616">
    <property type="entry name" value="CcmH/CycL/Ccl2/NrfF_N"/>
</dbReference>
<dbReference type="Proteomes" id="UP000294619">
    <property type="component" value="Unassembled WGS sequence"/>
</dbReference>
<dbReference type="GO" id="GO:0016829">
    <property type="term" value="F:lyase activity"/>
    <property type="evidence" value="ECO:0007669"/>
    <property type="project" value="UniProtKB-KW"/>
</dbReference>
<keyword evidence="9 11" id="KW-0408">Iron</keyword>
<feature type="domain" description="CcmH/CycL/Ccl2/NrfF N-terminal" evidence="12">
    <location>
        <begin position="12"/>
        <end position="145"/>
    </location>
</feature>
<evidence type="ECO:0000256" key="9">
    <source>
        <dbReference type="ARBA" id="ARBA00023004"/>
    </source>
</evidence>
<evidence type="ECO:0000256" key="3">
    <source>
        <dbReference type="ARBA" id="ARBA00022617"/>
    </source>
</evidence>
<evidence type="ECO:0000256" key="11">
    <source>
        <dbReference type="RuleBase" id="RU364112"/>
    </source>
</evidence>
<evidence type="ECO:0000259" key="13">
    <source>
        <dbReference type="Pfam" id="PF23914"/>
    </source>
</evidence>
<dbReference type="InterPro" id="IPR056413">
    <property type="entry name" value="TPR_CcmH_CycH"/>
</dbReference>
<dbReference type="GO" id="GO:0017004">
    <property type="term" value="P:cytochrome complex assembly"/>
    <property type="evidence" value="ECO:0007669"/>
    <property type="project" value="UniProtKB-ARBA"/>
</dbReference>
<evidence type="ECO:0000256" key="2">
    <source>
        <dbReference type="ARBA" id="ARBA00010342"/>
    </source>
</evidence>
<dbReference type="NCBIfam" id="TIGR03147">
    <property type="entry name" value="cyt_nit_nrfF"/>
    <property type="match status" value="1"/>
</dbReference>
<evidence type="ECO:0000256" key="8">
    <source>
        <dbReference type="ARBA" id="ARBA00022803"/>
    </source>
</evidence>
<feature type="signal peptide" evidence="11">
    <location>
        <begin position="1"/>
        <end position="23"/>
    </location>
</feature>
<keyword evidence="3 11" id="KW-0349">Heme</keyword>
<evidence type="ECO:0000313" key="16">
    <source>
        <dbReference type="Proteomes" id="UP000294619"/>
    </source>
</evidence>
<dbReference type="AlphaFoldDB" id="A0A4R3Y3A9"/>
<comment type="caution">
    <text evidence="14">The sequence shown here is derived from an EMBL/GenBank/DDBJ whole genome shotgun (WGS) entry which is preliminary data.</text>
</comment>
<evidence type="ECO:0000256" key="10">
    <source>
        <dbReference type="PROSITE-ProRule" id="PRU00339"/>
    </source>
</evidence>
<dbReference type="CDD" id="cd16378">
    <property type="entry name" value="CcmH_N"/>
    <property type="match status" value="1"/>
</dbReference>
<dbReference type="EMBL" id="VDGV01000039">
    <property type="protein sequence ID" value="TNG92155.1"/>
    <property type="molecule type" value="Genomic_DNA"/>
</dbReference>
<dbReference type="InterPro" id="IPR038297">
    <property type="entry name" value="CcmH/CycL/NrfF/Ccl2_sf"/>
</dbReference>
<proteinExistence type="inferred from homology"/>
<comment type="similarity">
    <text evidence="2 11">Belongs to the CcmH/CycL/Ccl2/NrfF family.</text>
</comment>
<dbReference type="PANTHER" id="PTHR47870:SF2">
    <property type="entry name" value="FORMATE-DEPENDENT NITRITE REDUCTASE COMPLEX SUBUNIT NRFF"/>
    <property type="match status" value="1"/>
</dbReference>
<accession>A0A4R3Y3A9</accession>
<comment type="function">
    <text evidence="11">Possible subunit of a heme lyase.</text>
</comment>
<dbReference type="Proteomes" id="UP000305526">
    <property type="component" value="Unassembled WGS sequence"/>
</dbReference>
<dbReference type="InterPro" id="IPR011990">
    <property type="entry name" value="TPR-like_helical_dom_sf"/>
</dbReference>
<sequence>MWHKWKLCSLLLFVLTISGISYAEIVDTYQFQSPETRIRAVNLAKSLRCPQCQNQNLVESNSPIAYDLRLEVYQLADAGVSDQQIVEQMTARFGDFVRYDPPFKTTTWLLWSAPFVLLLLSGVLLWRKSKGKTQSESDRLAEQQSAVSTEFAAATVKPTGFNVAFGGGLIVVIGLSAMLLYGLSGRYPAWQQGSKLKAEVVQSGSEQRQQYRQELQNALRADYNNGENWFQLGLNYLQAEEYANALESFNRAEYLLGTNSELLAAAATALYYQADKKLSDKAKSLLDLSLQQDPKQLRALSLLAADAFGRGDYAQASRYWKQILDSNHPDLDRRNLIQNLQAAEMLGGIQR</sequence>
<dbReference type="Pfam" id="PF23914">
    <property type="entry name" value="TPR_CcmH_CycH"/>
    <property type="match status" value="1"/>
</dbReference>
<dbReference type="GO" id="GO:0042597">
    <property type="term" value="C:periplasmic space"/>
    <property type="evidence" value="ECO:0007669"/>
    <property type="project" value="UniProtKB-SubCell"/>
</dbReference>
<keyword evidence="11" id="KW-1133">Transmembrane helix</keyword>
<reference evidence="15 17" key="2">
    <citation type="submission" date="2019-05" db="EMBL/GenBank/DDBJ databases">
        <title>Pasteurellaceae isolates from reptiles.</title>
        <authorList>
            <person name="Bojesen A.M."/>
            <person name="Lund E."/>
        </authorList>
    </citation>
    <scope>NUCLEOTIDE SEQUENCE [LARGE SCALE GENOMIC DNA]</scope>
    <source>
        <strain evidence="15 17">ELNT2x</strain>
    </source>
</reference>
<dbReference type="InterPro" id="IPR019734">
    <property type="entry name" value="TPR_rpt"/>
</dbReference>
<keyword evidence="6" id="KW-0677">Repeat</keyword>
<organism evidence="14 16">
    <name type="scientific">Testudinibacter aquarius</name>
    <dbReference type="NCBI Taxonomy" id="1524974"/>
    <lineage>
        <taxon>Bacteria</taxon>
        <taxon>Pseudomonadati</taxon>
        <taxon>Pseudomonadota</taxon>
        <taxon>Gammaproteobacteria</taxon>
        <taxon>Pasteurellales</taxon>
        <taxon>Pasteurellaceae</taxon>
        <taxon>Testudinibacter</taxon>
    </lineage>
</organism>
<dbReference type="Gene3D" id="1.25.40.10">
    <property type="entry name" value="Tetratricopeptide repeat domain"/>
    <property type="match status" value="1"/>
</dbReference>
<dbReference type="InterPro" id="IPR051263">
    <property type="entry name" value="C-type_cytochrome_biogenesis"/>
</dbReference>
<protein>
    <recommendedName>
        <fullName evidence="11">Formate-dependent nitrite reductase complex subunit</fullName>
    </recommendedName>
</protein>
<dbReference type="Pfam" id="PF03918">
    <property type="entry name" value="CcmH"/>
    <property type="match status" value="1"/>
</dbReference>
<feature type="transmembrane region" description="Helical" evidence="11">
    <location>
        <begin position="108"/>
        <end position="126"/>
    </location>
</feature>
<evidence type="ECO:0000256" key="1">
    <source>
        <dbReference type="ARBA" id="ARBA00004418"/>
    </source>
</evidence>
<dbReference type="InterPro" id="IPR017565">
    <property type="entry name" value="For-dep_Cytc_NO2Rdtase_NrfF"/>
</dbReference>
<comment type="subcellular location">
    <subcellularLocation>
        <location evidence="1">Periplasm</location>
    </subcellularLocation>
</comment>
<dbReference type="Gene3D" id="1.10.8.640">
    <property type="entry name" value="Cytochrome C biogenesis protein"/>
    <property type="match status" value="1"/>
</dbReference>